<accession>A0ABP7AXA1</accession>
<dbReference type="Pfam" id="PF00535">
    <property type="entry name" value="Glycos_transf_2"/>
    <property type="match status" value="1"/>
</dbReference>
<proteinExistence type="inferred from homology"/>
<comment type="pathway">
    <text evidence="7">Carotenoid biosynthesis; staphyloxanthin biosynthesis; staphyloxanthin from farnesyl diphosphate: step 4/5.</text>
</comment>
<evidence type="ECO:0000256" key="6">
    <source>
        <dbReference type="ARBA" id="ARBA00037281"/>
    </source>
</evidence>
<organism evidence="11 12">
    <name type="scientific">Microbacterium awajiense</name>
    <dbReference type="NCBI Taxonomy" id="415214"/>
    <lineage>
        <taxon>Bacteria</taxon>
        <taxon>Bacillati</taxon>
        <taxon>Actinomycetota</taxon>
        <taxon>Actinomycetes</taxon>
        <taxon>Micrococcales</taxon>
        <taxon>Microbacteriaceae</taxon>
        <taxon>Microbacterium</taxon>
    </lineage>
</organism>
<evidence type="ECO:0000256" key="3">
    <source>
        <dbReference type="ARBA" id="ARBA00022676"/>
    </source>
</evidence>
<evidence type="ECO:0000256" key="8">
    <source>
        <dbReference type="ARBA" id="ARBA00038120"/>
    </source>
</evidence>
<dbReference type="InterPro" id="IPR001173">
    <property type="entry name" value="Glyco_trans_2-like"/>
</dbReference>
<evidence type="ECO:0000256" key="5">
    <source>
        <dbReference type="ARBA" id="ARBA00023136"/>
    </source>
</evidence>
<comment type="function">
    <text evidence="6">Catalyzes the glycosylation of 4,4'-diaponeurosporenoate, i.e. the esterification of glucose at the C1'' position with the carboxyl group of 4,4'-diaponeurosporenic acid, to form glycosyl-4,4'-diaponeurosporenoate. This is a step in the biosynthesis of staphyloxanthin, an orange pigment present in most staphylococci strains.</text>
</comment>
<dbReference type="Gene3D" id="3.90.550.10">
    <property type="entry name" value="Spore Coat Polysaccharide Biosynthesis Protein SpsA, Chain A"/>
    <property type="match status" value="1"/>
</dbReference>
<name>A0ABP7AXA1_9MICO</name>
<gene>
    <name evidence="11" type="ORF">GCM10022200_27180</name>
</gene>
<dbReference type="InterPro" id="IPR029044">
    <property type="entry name" value="Nucleotide-diphossugar_trans"/>
</dbReference>
<evidence type="ECO:0000256" key="7">
    <source>
        <dbReference type="ARBA" id="ARBA00037904"/>
    </source>
</evidence>
<dbReference type="RefSeq" id="WP_344739450.1">
    <property type="nucleotide sequence ID" value="NZ_BAAAYU010000005.1"/>
</dbReference>
<evidence type="ECO:0000256" key="9">
    <source>
        <dbReference type="ARBA" id="ARBA00040345"/>
    </source>
</evidence>
<keyword evidence="4" id="KW-0808">Transferase</keyword>
<protein>
    <recommendedName>
        <fullName evidence="9">4,4'-diaponeurosporenoate glycosyltransferase</fullName>
    </recommendedName>
</protein>
<feature type="domain" description="Glycosyltransferase 2-like" evidence="10">
    <location>
        <begin position="12"/>
        <end position="161"/>
    </location>
</feature>
<evidence type="ECO:0000259" key="10">
    <source>
        <dbReference type="Pfam" id="PF00535"/>
    </source>
</evidence>
<evidence type="ECO:0000313" key="12">
    <source>
        <dbReference type="Proteomes" id="UP001501697"/>
    </source>
</evidence>
<dbReference type="PANTHER" id="PTHR43646">
    <property type="entry name" value="GLYCOSYLTRANSFERASE"/>
    <property type="match status" value="1"/>
</dbReference>
<sequence>MNAQDAIDGVVVAIPAHDEEELLGACLESVALAARAAQAGGVSVDTWVALDDCSDRSEAIARAAGVHTVALTQRRVGAARRAAIESALADFGEAALSSLWLAHTDADSVVPPHWLVHQLRLARDGADVVIGTVRPDFRDLTERQSAAWWRTHVPGVANGHVHGANLGIRASTYLAACGFPPVAAHEDVALVDATRAAGARIVASDAAWVRTSGRGVGRAPDGYARYLRDDLESLAAVAGSDRAAEIALL</sequence>
<dbReference type="PANTHER" id="PTHR43646:SF2">
    <property type="entry name" value="GLYCOSYLTRANSFERASE 2-LIKE DOMAIN-CONTAINING PROTEIN"/>
    <property type="match status" value="1"/>
</dbReference>
<dbReference type="Proteomes" id="UP001501697">
    <property type="component" value="Unassembled WGS sequence"/>
</dbReference>
<dbReference type="SUPFAM" id="SSF53448">
    <property type="entry name" value="Nucleotide-diphospho-sugar transferases"/>
    <property type="match status" value="1"/>
</dbReference>
<evidence type="ECO:0000256" key="1">
    <source>
        <dbReference type="ARBA" id="ARBA00004236"/>
    </source>
</evidence>
<keyword evidence="12" id="KW-1185">Reference proteome</keyword>
<comment type="caution">
    <text evidence="11">The sequence shown here is derived from an EMBL/GenBank/DDBJ whole genome shotgun (WGS) entry which is preliminary data.</text>
</comment>
<dbReference type="EMBL" id="BAAAYU010000005">
    <property type="protein sequence ID" value="GAA3641993.1"/>
    <property type="molecule type" value="Genomic_DNA"/>
</dbReference>
<keyword evidence="3" id="KW-0328">Glycosyltransferase</keyword>
<comment type="subcellular location">
    <subcellularLocation>
        <location evidence="1">Cell membrane</location>
    </subcellularLocation>
</comment>
<comment type="similarity">
    <text evidence="8">Belongs to the glycosyltransferase 2 family. CrtQ subfamily.</text>
</comment>
<reference evidence="12" key="1">
    <citation type="journal article" date="2019" name="Int. J. Syst. Evol. Microbiol.">
        <title>The Global Catalogue of Microorganisms (GCM) 10K type strain sequencing project: providing services to taxonomists for standard genome sequencing and annotation.</title>
        <authorList>
            <consortium name="The Broad Institute Genomics Platform"/>
            <consortium name="The Broad Institute Genome Sequencing Center for Infectious Disease"/>
            <person name="Wu L."/>
            <person name="Ma J."/>
        </authorList>
    </citation>
    <scope>NUCLEOTIDE SEQUENCE [LARGE SCALE GENOMIC DNA]</scope>
    <source>
        <strain evidence="12">JCM 16544</strain>
    </source>
</reference>
<evidence type="ECO:0000313" key="11">
    <source>
        <dbReference type="EMBL" id="GAA3641993.1"/>
    </source>
</evidence>
<keyword evidence="5" id="KW-0472">Membrane</keyword>
<evidence type="ECO:0000256" key="4">
    <source>
        <dbReference type="ARBA" id="ARBA00022679"/>
    </source>
</evidence>
<keyword evidence="2" id="KW-1003">Cell membrane</keyword>
<evidence type="ECO:0000256" key="2">
    <source>
        <dbReference type="ARBA" id="ARBA00022475"/>
    </source>
</evidence>